<organism evidence="7 8">
    <name type="scientific">Moheibacter lacus</name>
    <dbReference type="NCBI Taxonomy" id="2745851"/>
    <lineage>
        <taxon>Bacteria</taxon>
        <taxon>Pseudomonadati</taxon>
        <taxon>Bacteroidota</taxon>
        <taxon>Flavobacteriia</taxon>
        <taxon>Flavobacteriales</taxon>
        <taxon>Weeksellaceae</taxon>
        <taxon>Moheibacter</taxon>
    </lineage>
</organism>
<evidence type="ECO:0000256" key="1">
    <source>
        <dbReference type="ARBA" id="ARBA00001947"/>
    </source>
</evidence>
<dbReference type="InterPro" id="IPR011650">
    <property type="entry name" value="Peptidase_M20_dimer"/>
</dbReference>
<proteinExistence type="predicted"/>
<keyword evidence="8" id="KW-1185">Reference proteome</keyword>
<dbReference type="Pfam" id="PF07687">
    <property type="entry name" value="M20_dimer"/>
    <property type="match status" value="1"/>
</dbReference>
<dbReference type="SUPFAM" id="SSF55031">
    <property type="entry name" value="Bacterial exopeptidase dimerisation domain"/>
    <property type="match status" value="1"/>
</dbReference>
<dbReference type="Pfam" id="PF01546">
    <property type="entry name" value="Peptidase_M20"/>
    <property type="match status" value="1"/>
</dbReference>
<dbReference type="Gene3D" id="3.40.630.10">
    <property type="entry name" value="Zn peptidases"/>
    <property type="match status" value="1"/>
</dbReference>
<evidence type="ECO:0000313" key="8">
    <source>
        <dbReference type="Proteomes" id="UP000552241"/>
    </source>
</evidence>
<sequence length="352" mass="39219">MNQELKNKAINLLKQLIETQSFSGEEDKTADLIFEFLESNGAKAQRQDNNVWSIHPNYDVSKKTILLNSHHDTVKFGSNWTYDPLIATVEEDKLIGLGSNDAGASAVSLLASFLYFLDKELDFNLIIAISAEEENSGQKNIASILPKLGKIDLGIVGEPTQMNMAIAERGLVVLEVEAKGKTGHAARNEGMNAIYEALQDIHWFQNFQFEKVSDFLGPVKMTLTQIEAGKQHNVVPDFCKMVIDVRVNELYSNAEVVEIVQKNVKSKVKARSLRLNSSRIDKNHPIVQKGISIGCTTYGSPTLSDMAMMDFDTVKIGPGDSARSHTPNEFIYLSEIENGIDRYIDLLDGFRF</sequence>
<dbReference type="RefSeq" id="WP_182042880.1">
    <property type="nucleotide sequence ID" value="NZ_JACDZE010000001.1"/>
</dbReference>
<dbReference type="PANTHER" id="PTHR43808:SF31">
    <property type="entry name" value="N-ACETYL-L-CITRULLINE DEACETYLASE"/>
    <property type="match status" value="1"/>
</dbReference>
<gene>
    <name evidence="7" type="ORF">HU137_05990</name>
</gene>
<dbReference type="GO" id="GO:0006526">
    <property type="term" value="P:L-arginine biosynthetic process"/>
    <property type="evidence" value="ECO:0007669"/>
    <property type="project" value="TreeGrafter"/>
</dbReference>
<keyword evidence="2" id="KW-0479">Metal-binding</keyword>
<dbReference type="PROSITE" id="PS00758">
    <property type="entry name" value="ARGE_DAPE_CPG2_1"/>
    <property type="match status" value="1"/>
</dbReference>
<evidence type="ECO:0000259" key="6">
    <source>
        <dbReference type="Pfam" id="PF07687"/>
    </source>
</evidence>
<reference evidence="7 8" key="1">
    <citation type="submission" date="2020-07" db="EMBL/GenBank/DDBJ databases">
        <title>Moheibacter lacus sp. nov., a member of the family Flavobacteriaceae isolated from freshwater lake sediment.</title>
        <authorList>
            <person name="Liu Y."/>
        </authorList>
    </citation>
    <scope>NUCLEOTIDE SEQUENCE [LARGE SCALE GENOMIC DNA]</scope>
    <source>
        <strain evidence="7 8">BDHS18</strain>
    </source>
</reference>
<feature type="domain" description="Peptidase M20 dimerisation" evidence="6">
    <location>
        <begin position="166"/>
        <end position="269"/>
    </location>
</feature>
<dbReference type="InterPro" id="IPR050072">
    <property type="entry name" value="Peptidase_M20A"/>
</dbReference>
<evidence type="ECO:0000256" key="4">
    <source>
        <dbReference type="ARBA" id="ARBA00022833"/>
    </source>
</evidence>
<dbReference type="Proteomes" id="UP000552241">
    <property type="component" value="Unassembled WGS sequence"/>
</dbReference>
<dbReference type="CDD" id="cd05651">
    <property type="entry name" value="M20_ArgE_DapE-like"/>
    <property type="match status" value="1"/>
</dbReference>
<comment type="cofactor">
    <cofactor evidence="1">
        <name>Zn(2+)</name>
        <dbReference type="ChEBI" id="CHEBI:29105"/>
    </cofactor>
</comment>
<dbReference type="Gene3D" id="3.30.70.360">
    <property type="match status" value="1"/>
</dbReference>
<dbReference type="GO" id="GO:0008777">
    <property type="term" value="F:acetylornithine deacetylase activity"/>
    <property type="evidence" value="ECO:0007669"/>
    <property type="project" value="TreeGrafter"/>
</dbReference>
<evidence type="ECO:0000313" key="7">
    <source>
        <dbReference type="EMBL" id="MBA5629321.1"/>
    </source>
</evidence>
<evidence type="ECO:0000256" key="5">
    <source>
        <dbReference type="ARBA" id="ARBA00023285"/>
    </source>
</evidence>
<keyword evidence="4" id="KW-0862">Zinc</keyword>
<keyword evidence="3 7" id="KW-0378">Hydrolase</keyword>
<evidence type="ECO:0000256" key="2">
    <source>
        <dbReference type="ARBA" id="ARBA00022723"/>
    </source>
</evidence>
<dbReference type="InterPro" id="IPR036264">
    <property type="entry name" value="Bact_exopeptidase_dim_dom"/>
</dbReference>
<dbReference type="InterPro" id="IPR001261">
    <property type="entry name" value="ArgE/DapE_CS"/>
</dbReference>
<dbReference type="GO" id="GO:0046872">
    <property type="term" value="F:metal ion binding"/>
    <property type="evidence" value="ECO:0007669"/>
    <property type="project" value="UniProtKB-KW"/>
</dbReference>
<accession>A0A838ZI20</accession>
<keyword evidence="5" id="KW-0170">Cobalt</keyword>
<dbReference type="InterPro" id="IPR002933">
    <property type="entry name" value="Peptidase_M20"/>
</dbReference>
<dbReference type="PANTHER" id="PTHR43808">
    <property type="entry name" value="ACETYLORNITHINE DEACETYLASE"/>
    <property type="match status" value="1"/>
</dbReference>
<protein>
    <submittedName>
        <fullName evidence="7">M20 family metallo-hydrolase</fullName>
    </submittedName>
</protein>
<dbReference type="AlphaFoldDB" id="A0A838ZI20"/>
<name>A0A838ZI20_9FLAO</name>
<dbReference type="SUPFAM" id="SSF53187">
    <property type="entry name" value="Zn-dependent exopeptidases"/>
    <property type="match status" value="1"/>
</dbReference>
<evidence type="ECO:0000256" key="3">
    <source>
        <dbReference type="ARBA" id="ARBA00022801"/>
    </source>
</evidence>
<comment type="caution">
    <text evidence="7">The sequence shown here is derived from an EMBL/GenBank/DDBJ whole genome shotgun (WGS) entry which is preliminary data.</text>
</comment>
<dbReference type="EMBL" id="JACDZE010000001">
    <property type="protein sequence ID" value="MBA5629321.1"/>
    <property type="molecule type" value="Genomic_DNA"/>
</dbReference>